<keyword evidence="4" id="KW-1185">Reference proteome</keyword>
<reference evidence="3" key="1">
    <citation type="journal article" date="2020" name="Stud. Mycol.">
        <title>101 Dothideomycetes genomes: a test case for predicting lifestyles and emergence of pathogens.</title>
        <authorList>
            <person name="Haridas S."/>
            <person name="Albert R."/>
            <person name="Binder M."/>
            <person name="Bloem J."/>
            <person name="Labutti K."/>
            <person name="Salamov A."/>
            <person name="Andreopoulos B."/>
            <person name="Baker S."/>
            <person name="Barry K."/>
            <person name="Bills G."/>
            <person name="Bluhm B."/>
            <person name="Cannon C."/>
            <person name="Castanera R."/>
            <person name="Culley D."/>
            <person name="Daum C."/>
            <person name="Ezra D."/>
            <person name="Gonzalez J."/>
            <person name="Henrissat B."/>
            <person name="Kuo A."/>
            <person name="Liang C."/>
            <person name="Lipzen A."/>
            <person name="Lutzoni F."/>
            <person name="Magnuson J."/>
            <person name="Mondo S."/>
            <person name="Nolan M."/>
            <person name="Ohm R."/>
            <person name="Pangilinan J."/>
            <person name="Park H.-J."/>
            <person name="Ramirez L."/>
            <person name="Alfaro M."/>
            <person name="Sun H."/>
            <person name="Tritt A."/>
            <person name="Yoshinaga Y."/>
            <person name="Zwiers L.-H."/>
            <person name="Turgeon B."/>
            <person name="Goodwin S."/>
            <person name="Spatafora J."/>
            <person name="Crous P."/>
            <person name="Grigoriev I."/>
        </authorList>
    </citation>
    <scope>NUCLEOTIDE SEQUENCE</scope>
    <source>
        <strain evidence="3">Tuck. ex Michener</strain>
    </source>
</reference>
<evidence type="ECO:0000313" key="3">
    <source>
        <dbReference type="EMBL" id="KAF2229680.1"/>
    </source>
</evidence>
<sequence>MASYGSLKLLFPIIALGSNVQLTQSQPSDSDISSTLFNYVGSPKTNNGPAGPFPPNATGQFSQQGFSPPHGPSYLGETWTWTTAVYDLIDFLTHEDNEGKVYS</sequence>
<dbReference type="Proteomes" id="UP000800092">
    <property type="component" value="Unassembled WGS sequence"/>
</dbReference>
<protein>
    <submittedName>
        <fullName evidence="3">Uncharacterized protein</fullName>
    </submittedName>
</protein>
<evidence type="ECO:0000313" key="4">
    <source>
        <dbReference type="Proteomes" id="UP000800092"/>
    </source>
</evidence>
<name>A0A6A6GVZ1_VIRVR</name>
<feature type="signal peptide" evidence="2">
    <location>
        <begin position="1"/>
        <end position="25"/>
    </location>
</feature>
<dbReference type="EMBL" id="ML991857">
    <property type="protein sequence ID" value="KAF2229680.1"/>
    <property type="molecule type" value="Genomic_DNA"/>
</dbReference>
<feature type="compositionally biased region" description="Polar residues" evidence="1">
    <location>
        <begin position="24"/>
        <end position="37"/>
    </location>
</feature>
<feature type="chain" id="PRO_5025348509" evidence="2">
    <location>
        <begin position="26"/>
        <end position="103"/>
    </location>
</feature>
<dbReference type="AlphaFoldDB" id="A0A6A6GVZ1"/>
<gene>
    <name evidence="3" type="ORF">EV356DRAFT_510341</name>
</gene>
<keyword evidence="2" id="KW-0732">Signal</keyword>
<organism evidence="3 4">
    <name type="scientific">Viridothelium virens</name>
    <name type="common">Speckled blister lichen</name>
    <name type="synonym">Trypethelium virens</name>
    <dbReference type="NCBI Taxonomy" id="1048519"/>
    <lineage>
        <taxon>Eukaryota</taxon>
        <taxon>Fungi</taxon>
        <taxon>Dikarya</taxon>
        <taxon>Ascomycota</taxon>
        <taxon>Pezizomycotina</taxon>
        <taxon>Dothideomycetes</taxon>
        <taxon>Dothideomycetes incertae sedis</taxon>
        <taxon>Trypetheliales</taxon>
        <taxon>Trypetheliaceae</taxon>
        <taxon>Viridothelium</taxon>
    </lineage>
</organism>
<proteinExistence type="predicted"/>
<accession>A0A6A6GVZ1</accession>
<dbReference type="OrthoDB" id="10619959at2759"/>
<feature type="region of interest" description="Disordered" evidence="1">
    <location>
        <begin position="24"/>
        <end position="71"/>
    </location>
</feature>
<evidence type="ECO:0000256" key="1">
    <source>
        <dbReference type="SAM" id="MobiDB-lite"/>
    </source>
</evidence>
<evidence type="ECO:0000256" key="2">
    <source>
        <dbReference type="SAM" id="SignalP"/>
    </source>
</evidence>